<proteinExistence type="predicted"/>
<sequence length="99" mass="10511">FGYTSTETSVTQIDVTLYWGTSLRSGTSSSDTPVATDFTTSTGGSVAVLINNTDSTITLSLTGVTFATTTTYSITASFKTMIRSDMKGLFMQSFLNSDT</sequence>
<dbReference type="AlphaFoldDB" id="A0A1B6M223"/>
<protein>
    <submittedName>
        <fullName evidence="1">Uncharacterized protein</fullName>
    </submittedName>
</protein>
<feature type="non-terminal residue" evidence="1">
    <location>
        <position position="99"/>
    </location>
</feature>
<organism evidence="1">
    <name type="scientific">Graphocephala atropunctata</name>
    <dbReference type="NCBI Taxonomy" id="36148"/>
    <lineage>
        <taxon>Eukaryota</taxon>
        <taxon>Metazoa</taxon>
        <taxon>Ecdysozoa</taxon>
        <taxon>Arthropoda</taxon>
        <taxon>Hexapoda</taxon>
        <taxon>Insecta</taxon>
        <taxon>Pterygota</taxon>
        <taxon>Neoptera</taxon>
        <taxon>Paraneoptera</taxon>
        <taxon>Hemiptera</taxon>
        <taxon>Auchenorrhyncha</taxon>
        <taxon>Membracoidea</taxon>
        <taxon>Cicadellidae</taxon>
        <taxon>Cicadellinae</taxon>
        <taxon>Cicadellini</taxon>
        <taxon>Graphocephala</taxon>
    </lineage>
</organism>
<evidence type="ECO:0000313" key="1">
    <source>
        <dbReference type="EMBL" id="JAT29975.1"/>
    </source>
</evidence>
<gene>
    <name evidence="1" type="ORF">g.47973</name>
</gene>
<dbReference type="EMBL" id="GEBQ01010002">
    <property type="protein sequence ID" value="JAT29975.1"/>
    <property type="molecule type" value="Transcribed_RNA"/>
</dbReference>
<feature type="non-terminal residue" evidence="1">
    <location>
        <position position="1"/>
    </location>
</feature>
<accession>A0A1B6M223</accession>
<name>A0A1B6M223_9HEMI</name>
<reference evidence="1" key="1">
    <citation type="submission" date="2015-11" db="EMBL/GenBank/DDBJ databases">
        <title>De novo transcriptome assembly of four potential Pierce s Disease insect vectors from Arizona vineyards.</title>
        <authorList>
            <person name="Tassone E.E."/>
        </authorList>
    </citation>
    <scope>NUCLEOTIDE SEQUENCE</scope>
</reference>